<evidence type="ECO:0000256" key="4">
    <source>
        <dbReference type="ARBA" id="ARBA00023172"/>
    </source>
</evidence>
<evidence type="ECO:0000313" key="8">
    <source>
        <dbReference type="EMBL" id="KAA6439684.1"/>
    </source>
</evidence>
<dbReference type="RefSeq" id="WP_139012135.1">
    <property type="nucleotide sequence ID" value="NZ_VBSN01000034.1"/>
</dbReference>
<dbReference type="Pfam" id="PF13700">
    <property type="entry name" value="DUF4158"/>
    <property type="match status" value="1"/>
</dbReference>
<dbReference type="InterPro" id="IPR025296">
    <property type="entry name" value="DUF4158"/>
</dbReference>
<keyword evidence="3" id="KW-0238">DNA-binding</keyword>
<protein>
    <submittedName>
        <fullName evidence="8">Tn3 family transposase</fullName>
    </submittedName>
</protein>
<accession>A0A5M8QY79</accession>
<evidence type="ECO:0000259" key="7">
    <source>
        <dbReference type="Pfam" id="PF13700"/>
    </source>
</evidence>
<evidence type="ECO:0000256" key="3">
    <source>
        <dbReference type="ARBA" id="ARBA00023125"/>
    </source>
</evidence>
<organism evidence="8 9">
    <name type="scientific">Dyadobacter flavalbus</name>
    <dbReference type="NCBI Taxonomy" id="2579942"/>
    <lineage>
        <taxon>Bacteria</taxon>
        <taxon>Pseudomonadati</taxon>
        <taxon>Bacteroidota</taxon>
        <taxon>Cytophagia</taxon>
        <taxon>Cytophagales</taxon>
        <taxon>Spirosomataceae</taxon>
        <taxon>Dyadobacter</taxon>
    </lineage>
</organism>
<evidence type="ECO:0000256" key="2">
    <source>
        <dbReference type="ARBA" id="ARBA00022578"/>
    </source>
</evidence>
<dbReference type="InterPro" id="IPR002513">
    <property type="entry name" value="Tn3_Tnp_DDE_dom"/>
</dbReference>
<name>A0A5M8QY79_9BACT</name>
<evidence type="ECO:0000313" key="9">
    <source>
        <dbReference type="Proteomes" id="UP000323994"/>
    </source>
</evidence>
<keyword evidence="2" id="KW-0815">Transposition</keyword>
<dbReference type="Pfam" id="PF01526">
    <property type="entry name" value="DDE_Tnp_Tn3"/>
    <property type="match status" value="1"/>
</dbReference>
<comment type="similarity">
    <text evidence="1">Belongs to the transposase 7 family.</text>
</comment>
<dbReference type="NCBIfam" id="NF033527">
    <property type="entry name" value="transpos_Tn3"/>
    <property type="match status" value="1"/>
</dbReference>
<keyword evidence="9" id="KW-1185">Reference proteome</keyword>
<feature type="domain" description="Tn3 transposase DDE" evidence="6">
    <location>
        <begin position="612"/>
        <end position="1005"/>
    </location>
</feature>
<gene>
    <name evidence="8" type="ORF">FEM33_11305</name>
</gene>
<feature type="coiled-coil region" evidence="5">
    <location>
        <begin position="381"/>
        <end position="418"/>
    </location>
</feature>
<evidence type="ECO:0000256" key="5">
    <source>
        <dbReference type="SAM" id="Coils"/>
    </source>
</evidence>
<feature type="domain" description="DUF4158" evidence="7">
    <location>
        <begin position="7"/>
        <end position="165"/>
    </location>
</feature>
<dbReference type="EMBL" id="VBSN01000034">
    <property type="protein sequence ID" value="KAA6439684.1"/>
    <property type="molecule type" value="Genomic_DNA"/>
</dbReference>
<dbReference type="AlphaFoldDB" id="A0A5M8QY79"/>
<dbReference type="Proteomes" id="UP000323994">
    <property type="component" value="Unassembled WGS sequence"/>
</dbReference>
<sequence length="1028" mass="117708">MPRKEYLTSEARQRFDNPPVLSVDQKMIFLEAPEWAEEYVKALQTPSNKVGFLLQVGYFRVVSRFFGSNRFHQSDVDFVAARISVDVNAVQMTDYGGRTSLRHREDILGYFGFAAFEKSSVEALAEETHRLAHVQTRPHLIFEGMVDFLQSHHIEIPTYQSLKTILDKSLARFEQNLESILNKYLTTADILLLEQLLVEHTSYQQDSRKHLKVKRYEITFFKRISQSMETKQIRERVTNFESLKNMYLQLLPIVKRLKLSDTTVQFYAEYVINNQVTQIATRSTNRYLLLISFIIHQYYMLGDALILTLNSAVTNYVNGCENLVKQQLYENRMQTAQLVSSVAQRSSTHIDILGAIEQIIADTTIEPLAKVTLIQQLFKNKRLSQKLLQEDQQRLKALKEANQKINDREDFYQMLEKNASKLNGKVSDIVKALIPSSTSSGKNILEAVRYYQEKNGSIISRAAVPTNFLGMEEQQRVLTTEGKLRTGLYKVFLFQEIRDSIKSGVLPIDSSYDYRSFDEYQIPASVWNKEKQKLIEQAGLTAFADSRKTLFRINEKLNAQIKLTNERIEKGNNKQVYFDPTGGWHLMKDKRLEEVTDLESLYPQEYVIPLADVLSTVQNTSDFISSFTHSGIDHIPKRPEEKLFFAAILGFGCNIGIRKFSYMSKGIKTNSLETTALQYFSPETVIQANDKVLAFSNSLPLTEHFRKDADFVHTSSDGQKFDVSVASLVASPSFKYFGNGRGVTMYSFLDEAGQLFYSTVFSAAEPESHYVLDGLTHNEVLIPNVHSTDTHGFSEPVFAVTGLLGIEFRPRFARFHHQQLYSIDEARTYREMNYKIVPGLKINLVHLENHWDEILRLVCTIKLGYSKASTLFKRLNSYSKQHPLYKALKDLGRLYKTAYIYQYMDDELIRKSVSGSLSKIESSNNFSKAITVGNNQELIWATRKEQLTAEGCKRLIANTVNTYNLLLLSEKLVAAGSEHDRQILLKKILATSTHSWAHINLVGEYDFSDGKDYKTFDLGSIMDLNLAP</sequence>
<dbReference type="OrthoDB" id="922297at2"/>
<dbReference type="InterPro" id="IPR047653">
    <property type="entry name" value="Tn3-like_transpos"/>
</dbReference>
<comment type="caution">
    <text evidence="8">The sequence shown here is derived from an EMBL/GenBank/DDBJ whole genome shotgun (WGS) entry which is preliminary data.</text>
</comment>
<keyword evidence="5" id="KW-0175">Coiled coil</keyword>
<keyword evidence="4" id="KW-0233">DNA recombination</keyword>
<dbReference type="GO" id="GO:0003677">
    <property type="term" value="F:DNA binding"/>
    <property type="evidence" value="ECO:0007669"/>
    <property type="project" value="UniProtKB-KW"/>
</dbReference>
<dbReference type="GO" id="GO:0004803">
    <property type="term" value="F:transposase activity"/>
    <property type="evidence" value="ECO:0007669"/>
    <property type="project" value="InterPro"/>
</dbReference>
<dbReference type="GO" id="GO:0006313">
    <property type="term" value="P:DNA transposition"/>
    <property type="evidence" value="ECO:0007669"/>
    <property type="project" value="InterPro"/>
</dbReference>
<evidence type="ECO:0000259" key="6">
    <source>
        <dbReference type="Pfam" id="PF01526"/>
    </source>
</evidence>
<evidence type="ECO:0000256" key="1">
    <source>
        <dbReference type="ARBA" id="ARBA00009402"/>
    </source>
</evidence>
<reference evidence="8 9" key="1">
    <citation type="submission" date="2019-05" db="EMBL/GenBank/DDBJ databases">
        <authorList>
            <person name="Qu J.-H."/>
        </authorList>
    </citation>
    <scope>NUCLEOTIDE SEQUENCE [LARGE SCALE GENOMIC DNA]</scope>
    <source>
        <strain evidence="8 9">NS28</strain>
    </source>
</reference>
<proteinExistence type="inferred from homology"/>